<evidence type="ECO:0000313" key="2">
    <source>
        <dbReference type="EMBL" id="TKR88532.1"/>
    </source>
</evidence>
<organism evidence="2 3">
    <name type="scientific">Steinernema carpocapsae</name>
    <name type="common">Entomopathogenic nematode</name>
    <dbReference type="NCBI Taxonomy" id="34508"/>
    <lineage>
        <taxon>Eukaryota</taxon>
        <taxon>Metazoa</taxon>
        <taxon>Ecdysozoa</taxon>
        <taxon>Nematoda</taxon>
        <taxon>Chromadorea</taxon>
        <taxon>Rhabditida</taxon>
        <taxon>Tylenchina</taxon>
        <taxon>Panagrolaimomorpha</taxon>
        <taxon>Strongyloidoidea</taxon>
        <taxon>Steinernematidae</taxon>
        <taxon>Steinernema</taxon>
    </lineage>
</organism>
<dbReference type="STRING" id="34508.A0A4U5NYD1"/>
<feature type="compositionally biased region" description="Polar residues" evidence="1">
    <location>
        <begin position="30"/>
        <end position="40"/>
    </location>
</feature>
<dbReference type="Pfam" id="PF13634">
    <property type="entry name" value="Nucleoporin_FG"/>
    <property type="match status" value="1"/>
</dbReference>
<feature type="compositionally biased region" description="Basic and acidic residues" evidence="1">
    <location>
        <begin position="9"/>
        <end position="23"/>
    </location>
</feature>
<reference evidence="2 3" key="2">
    <citation type="journal article" date="2019" name="G3 (Bethesda)">
        <title>Hybrid Assembly of the Genome of the Entomopathogenic Nematode Steinernema carpocapsae Identifies the X-Chromosome.</title>
        <authorList>
            <person name="Serra L."/>
            <person name="Macchietto M."/>
            <person name="Macias-Munoz A."/>
            <person name="McGill C.J."/>
            <person name="Rodriguez I.M."/>
            <person name="Rodriguez B."/>
            <person name="Murad R."/>
            <person name="Mortazavi A."/>
        </authorList>
    </citation>
    <scope>NUCLEOTIDE SEQUENCE [LARGE SCALE GENOMIC DNA]</scope>
    <source>
        <strain evidence="2 3">ALL</strain>
    </source>
</reference>
<dbReference type="PANTHER" id="PTHR13000">
    <property type="entry name" value="NUCLEOPORIN P54"/>
    <property type="match status" value="1"/>
</dbReference>
<dbReference type="OrthoDB" id="6162375at2759"/>
<dbReference type="GO" id="GO:0006999">
    <property type="term" value="P:nuclear pore organization"/>
    <property type="evidence" value="ECO:0007669"/>
    <property type="project" value="TreeGrafter"/>
</dbReference>
<dbReference type="GO" id="GO:0017056">
    <property type="term" value="F:structural constituent of nuclear pore"/>
    <property type="evidence" value="ECO:0007669"/>
    <property type="project" value="TreeGrafter"/>
</dbReference>
<protein>
    <recommendedName>
        <fullName evidence="4">Nucleoporin Nup54 alpha-helical domain-containing protein</fullName>
    </recommendedName>
</protein>
<dbReference type="Proteomes" id="UP000298663">
    <property type="component" value="Unassembled WGS sequence"/>
</dbReference>
<dbReference type="GO" id="GO:0044613">
    <property type="term" value="C:nuclear pore central transport channel"/>
    <property type="evidence" value="ECO:0007669"/>
    <property type="project" value="TreeGrafter"/>
</dbReference>
<evidence type="ECO:0000256" key="1">
    <source>
        <dbReference type="SAM" id="MobiDB-lite"/>
    </source>
</evidence>
<reference evidence="2 3" key="1">
    <citation type="journal article" date="2015" name="Genome Biol.">
        <title>Comparative genomics of Steinernema reveals deeply conserved gene regulatory networks.</title>
        <authorList>
            <person name="Dillman A.R."/>
            <person name="Macchietto M."/>
            <person name="Porter C.F."/>
            <person name="Rogers A."/>
            <person name="Williams B."/>
            <person name="Antoshechkin I."/>
            <person name="Lee M.M."/>
            <person name="Goodwin Z."/>
            <person name="Lu X."/>
            <person name="Lewis E.E."/>
            <person name="Goodrich-Blair H."/>
            <person name="Stock S.P."/>
            <person name="Adams B.J."/>
            <person name="Sternberg P.W."/>
            <person name="Mortazavi A."/>
        </authorList>
    </citation>
    <scope>NUCLEOTIDE SEQUENCE [LARGE SCALE GENOMIC DNA]</scope>
    <source>
        <strain evidence="2 3">ALL</strain>
    </source>
</reference>
<dbReference type="EMBL" id="AZBU02000003">
    <property type="protein sequence ID" value="TKR88532.1"/>
    <property type="molecule type" value="Genomic_DNA"/>
</dbReference>
<dbReference type="InterPro" id="IPR025574">
    <property type="entry name" value="Nucleoporin_FG_rpt"/>
</dbReference>
<keyword evidence="3" id="KW-1185">Reference proteome</keyword>
<dbReference type="PANTHER" id="PTHR13000:SF0">
    <property type="entry name" value="NUCLEOPORIN P54"/>
    <property type="match status" value="1"/>
</dbReference>
<dbReference type="GO" id="GO:0006607">
    <property type="term" value="P:NLS-bearing protein import into nucleus"/>
    <property type="evidence" value="ECO:0007669"/>
    <property type="project" value="TreeGrafter"/>
</dbReference>
<feature type="region of interest" description="Disordered" evidence="1">
    <location>
        <begin position="1"/>
        <end position="40"/>
    </location>
</feature>
<name>A0A4U5NYD1_STECR</name>
<dbReference type="AlphaFoldDB" id="A0A4U5NYD1"/>
<dbReference type="InterPro" id="IPR024864">
    <property type="entry name" value="Nup54/Nup57/Nup44"/>
</dbReference>
<comment type="caution">
    <text evidence="2">The sequence shown here is derived from an EMBL/GenBank/DDBJ whole genome shotgun (WGS) entry which is preliminary data.</text>
</comment>
<evidence type="ECO:0008006" key="4">
    <source>
        <dbReference type="Google" id="ProtNLM"/>
    </source>
</evidence>
<sequence length="256" mass="25599">MSTPSKPGRNIDDARRRFAESRNRPMLQIPPTTSAMFGAPATTQAAPSGLFGAPASSTAAPTTGLFGSAPAAGGGLFGGSTTTQAPKPSTGLFGAPAASTAAPTTGLFGSAPVAGGGLFGGSTTTQAPASGLFGAAKPSGGLFGATTTAPTAPASGLFGAAQPQLAPAQQRGTIEDLIQNSSALVASVGDPQIYPDDRNQIVALLNQLQAVVGIGKGYYNSTSGPVEYTSNGPYFRLKGICYNRLSDHEDSMEWSA</sequence>
<accession>A0A4U5NYD1</accession>
<gene>
    <name evidence="2" type="ORF">L596_012760</name>
</gene>
<proteinExistence type="predicted"/>
<evidence type="ECO:0000313" key="3">
    <source>
        <dbReference type="Proteomes" id="UP000298663"/>
    </source>
</evidence>
<dbReference type="GO" id="GO:0036228">
    <property type="term" value="P:protein localization to nuclear inner membrane"/>
    <property type="evidence" value="ECO:0007669"/>
    <property type="project" value="TreeGrafter"/>
</dbReference>